<comment type="similarity">
    <text evidence="4 10">Belongs to the class-II pyridoxal-phosphate-dependent aminotransferase family.</text>
</comment>
<comment type="function">
    <text evidence="2">Catalyzes the synthesis of 5-aminolevulinate (ALA) from succinyl-CoA and glycine, the first and rate-limiting step in heme biosynthesis.</text>
</comment>
<reference evidence="14" key="1">
    <citation type="journal article" date="2016" name="Nat. Commun.">
        <title>Genome analysis of three Pneumocystis species reveals adaptation mechanisms to life exclusively in mammalian hosts.</title>
        <authorList>
            <person name="Ma L."/>
            <person name="Chen Z."/>
            <person name="Huang D.W."/>
            <person name="Kutty G."/>
            <person name="Ishihara M."/>
            <person name="Wang H."/>
            <person name="Abouelleil A."/>
            <person name="Bishop L."/>
            <person name="Davey E."/>
            <person name="Deng R."/>
            <person name="Deng X."/>
            <person name="Fan L."/>
            <person name="Fantoni G."/>
            <person name="Fitzgerald M."/>
            <person name="Gogineni E."/>
            <person name="Goldberg J.M."/>
            <person name="Handley G."/>
            <person name="Hu X."/>
            <person name="Huber C."/>
            <person name="Jiao X."/>
            <person name="Jones K."/>
            <person name="Levin J.Z."/>
            <person name="Liu Y."/>
            <person name="Macdonald P."/>
            <person name="Melnikov A."/>
            <person name="Raley C."/>
            <person name="Sassi M."/>
            <person name="Sherman B.T."/>
            <person name="Song X."/>
            <person name="Sykes S."/>
            <person name="Tran B."/>
            <person name="Walsh L."/>
            <person name="Xia Y."/>
            <person name="Yang J."/>
            <person name="Young S."/>
            <person name="Zeng Q."/>
            <person name="Zheng X."/>
            <person name="Stephens R."/>
            <person name="Nusbaum C."/>
            <person name="Birren B.W."/>
            <person name="Azadi P."/>
            <person name="Lempicki R.A."/>
            <person name="Cuomo C.A."/>
            <person name="Kovacs J.A."/>
        </authorList>
    </citation>
    <scope>NUCLEOTIDE SEQUENCE [LARGE SCALE GENOMIC DNA]</scope>
    <source>
        <strain evidence="14">RU7</strain>
    </source>
</reference>
<protein>
    <recommendedName>
        <fullName evidence="11">5-aminolevulinate synthase</fullName>
        <ecNumber evidence="11">2.3.1.37</ecNumber>
    </recommendedName>
    <alternativeName>
        <fullName evidence="11">5-aminolevulinic acid synthase</fullName>
    </alternativeName>
    <alternativeName>
        <fullName evidence="11">Delta-ALA synthase</fullName>
    </alternativeName>
    <alternativeName>
        <fullName evidence="11">Delta-aminolevulinate synthase</fullName>
    </alternativeName>
</protein>
<keyword evidence="6 10" id="KW-0663">Pyridoxal phosphate</keyword>
<dbReference type="InterPro" id="IPR010961">
    <property type="entry name" value="4pyrrol_synth_NH2levulA_synth"/>
</dbReference>
<dbReference type="Gene3D" id="3.40.640.10">
    <property type="entry name" value="Type I PLP-dependent aspartate aminotransferase-like (Major domain)"/>
    <property type="match status" value="1"/>
</dbReference>
<evidence type="ECO:0000256" key="2">
    <source>
        <dbReference type="ARBA" id="ARBA00003076"/>
    </source>
</evidence>
<dbReference type="PANTHER" id="PTHR13693">
    <property type="entry name" value="CLASS II AMINOTRANSFERASE/8-AMINO-7-OXONONANOATE SYNTHASE"/>
    <property type="match status" value="1"/>
</dbReference>
<dbReference type="FunFam" id="3.40.640.10:FF:000006">
    <property type="entry name" value="5-aminolevulinate synthase, mitochondrial"/>
    <property type="match status" value="1"/>
</dbReference>
<dbReference type="InterPro" id="IPR050087">
    <property type="entry name" value="AON_synthase_class-II"/>
</dbReference>
<keyword evidence="5 11" id="KW-0808">Transferase</keyword>
<evidence type="ECO:0000256" key="6">
    <source>
        <dbReference type="ARBA" id="ARBA00022898"/>
    </source>
</evidence>
<organism evidence="13 14">
    <name type="scientific">Pneumocystis jirovecii (strain RU7)</name>
    <name type="common">Human pneumocystis pneumonia agent</name>
    <dbReference type="NCBI Taxonomy" id="1408657"/>
    <lineage>
        <taxon>Eukaryota</taxon>
        <taxon>Fungi</taxon>
        <taxon>Dikarya</taxon>
        <taxon>Ascomycota</taxon>
        <taxon>Taphrinomycotina</taxon>
        <taxon>Pneumocystomycetes</taxon>
        <taxon>Pneumocystaceae</taxon>
        <taxon>Pneumocystis</taxon>
    </lineage>
</organism>
<dbReference type="CDD" id="cd06454">
    <property type="entry name" value="KBL_like"/>
    <property type="match status" value="1"/>
</dbReference>
<dbReference type="EC" id="2.3.1.37" evidence="11"/>
<dbReference type="GO" id="GO:0005759">
    <property type="term" value="C:mitochondrial matrix"/>
    <property type="evidence" value="ECO:0007669"/>
    <property type="project" value="UniProtKB-SubCell"/>
</dbReference>
<evidence type="ECO:0000256" key="4">
    <source>
        <dbReference type="ARBA" id="ARBA00008392"/>
    </source>
</evidence>
<dbReference type="GO" id="GO:1902117">
    <property type="term" value="P:positive regulation of organelle assembly"/>
    <property type="evidence" value="ECO:0007669"/>
    <property type="project" value="EnsemblFungi"/>
</dbReference>
<dbReference type="GO" id="GO:0030170">
    <property type="term" value="F:pyridoxal phosphate binding"/>
    <property type="evidence" value="ECO:0007669"/>
    <property type="project" value="UniProtKB-UniRule"/>
</dbReference>
<evidence type="ECO:0000256" key="5">
    <source>
        <dbReference type="ARBA" id="ARBA00022679"/>
    </source>
</evidence>
<proteinExistence type="inferred from homology"/>
<dbReference type="UniPathway" id="UPA00251">
    <property type="reaction ID" value="UER00375"/>
</dbReference>
<dbReference type="InterPro" id="IPR015422">
    <property type="entry name" value="PyrdxlP-dep_Trfase_small"/>
</dbReference>
<keyword evidence="7 11" id="KW-0350">Heme biosynthesis</keyword>
<comment type="cofactor">
    <cofactor evidence="1 10">
        <name>pyridoxal 5'-phosphate</name>
        <dbReference type="ChEBI" id="CHEBI:597326"/>
    </cofactor>
</comment>
<dbReference type="VEuPathDB" id="FungiDB:T551_03203"/>
<comment type="pathway">
    <text evidence="3 11">Porphyrin-containing compound metabolism; protoporphyrin-IX biosynthesis; 5-aminolevulinate from glycine: step 1/1.</text>
</comment>
<dbReference type="RefSeq" id="XP_018228365.1">
    <property type="nucleotide sequence ID" value="XM_018375466.1"/>
</dbReference>
<evidence type="ECO:0000256" key="8">
    <source>
        <dbReference type="ARBA" id="ARBA00023315"/>
    </source>
</evidence>
<dbReference type="InterPro" id="IPR015424">
    <property type="entry name" value="PyrdxlP-dep_Trfase"/>
</dbReference>
<dbReference type="Pfam" id="PF00155">
    <property type="entry name" value="Aminotran_1_2"/>
    <property type="match status" value="1"/>
</dbReference>
<evidence type="ECO:0000256" key="11">
    <source>
        <dbReference type="RuleBase" id="RU910713"/>
    </source>
</evidence>
<dbReference type="InterPro" id="IPR001917">
    <property type="entry name" value="Aminotrans_II_pyridoxalP_BS"/>
</dbReference>
<keyword evidence="8 11" id="KW-0012">Acyltransferase</keyword>
<evidence type="ECO:0000256" key="1">
    <source>
        <dbReference type="ARBA" id="ARBA00001933"/>
    </source>
</evidence>
<dbReference type="eggNOG" id="KOG1360">
    <property type="taxonomic scope" value="Eukaryota"/>
</dbReference>
<feature type="domain" description="Aminotransferase class I/classII large" evidence="12">
    <location>
        <begin position="158"/>
        <end position="495"/>
    </location>
</feature>
<dbReference type="EMBL" id="LFWA01000015">
    <property type="protein sequence ID" value="KTW27209.1"/>
    <property type="molecule type" value="Genomic_DNA"/>
</dbReference>
<evidence type="ECO:0000256" key="3">
    <source>
        <dbReference type="ARBA" id="ARBA00005029"/>
    </source>
</evidence>
<accession>A0A0W4ZFR5</accession>
<dbReference type="InterPro" id="IPR015421">
    <property type="entry name" value="PyrdxlP-dep_Trfase_major"/>
</dbReference>
<evidence type="ECO:0000259" key="12">
    <source>
        <dbReference type="Pfam" id="PF00155"/>
    </source>
</evidence>
<keyword evidence="14" id="KW-1185">Reference proteome</keyword>
<dbReference type="AlphaFoldDB" id="A0A0W4ZFR5"/>
<dbReference type="GeneID" id="28941721"/>
<evidence type="ECO:0000313" key="14">
    <source>
        <dbReference type="Proteomes" id="UP000053447"/>
    </source>
</evidence>
<comment type="catalytic activity">
    <reaction evidence="9 11">
        <text>succinyl-CoA + glycine + H(+) = 5-aminolevulinate + CO2 + CoA</text>
        <dbReference type="Rhea" id="RHEA:12921"/>
        <dbReference type="ChEBI" id="CHEBI:15378"/>
        <dbReference type="ChEBI" id="CHEBI:16526"/>
        <dbReference type="ChEBI" id="CHEBI:57287"/>
        <dbReference type="ChEBI" id="CHEBI:57292"/>
        <dbReference type="ChEBI" id="CHEBI:57305"/>
        <dbReference type="ChEBI" id="CHEBI:356416"/>
        <dbReference type="EC" id="2.3.1.37"/>
    </reaction>
</comment>
<comment type="caution">
    <text evidence="13">The sequence shown here is derived from an EMBL/GenBank/DDBJ whole genome shotgun (WGS) entry which is preliminary data.</text>
</comment>
<dbReference type="PANTHER" id="PTHR13693:SF102">
    <property type="entry name" value="2-AMINO-3-KETOBUTYRATE COENZYME A LIGASE, MITOCHONDRIAL"/>
    <property type="match status" value="1"/>
</dbReference>
<dbReference type="PROSITE" id="PS00599">
    <property type="entry name" value="AA_TRANSFER_CLASS_2"/>
    <property type="match status" value="1"/>
</dbReference>
<evidence type="ECO:0000256" key="10">
    <source>
        <dbReference type="RuleBase" id="RU003693"/>
    </source>
</evidence>
<dbReference type="Proteomes" id="UP000053447">
    <property type="component" value="Unassembled WGS sequence"/>
</dbReference>
<name>A0A0W4ZFR5_PNEJ7</name>
<dbReference type="GO" id="GO:0003870">
    <property type="term" value="F:5-aminolevulinate synthase activity"/>
    <property type="evidence" value="ECO:0007669"/>
    <property type="project" value="UniProtKB-EC"/>
</dbReference>
<dbReference type="SUPFAM" id="SSF53383">
    <property type="entry name" value="PLP-dependent transferases"/>
    <property type="match status" value="1"/>
</dbReference>
<dbReference type="STRING" id="1408657.A0A0W4ZFR5"/>
<keyword evidence="11" id="KW-0496">Mitochondrion</keyword>
<dbReference type="NCBIfam" id="TIGR01821">
    <property type="entry name" value="5aminolev_synth"/>
    <property type="match status" value="1"/>
</dbReference>
<dbReference type="InterPro" id="IPR004839">
    <property type="entry name" value="Aminotransferase_I/II_large"/>
</dbReference>
<gene>
    <name evidence="13" type="ORF">T551_03203</name>
</gene>
<evidence type="ECO:0000313" key="13">
    <source>
        <dbReference type="EMBL" id="KTW27209.1"/>
    </source>
</evidence>
<dbReference type="GO" id="GO:0006782">
    <property type="term" value="P:protoporphyrinogen IX biosynthetic process"/>
    <property type="evidence" value="ECO:0007669"/>
    <property type="project" value="UniProtKB-UniRule"/>
</dbReference>
<dbReference type="Gene3D" id="3.90.1150.10">
    <property type="entry name" value="Aspartate Aminotransferase, domain 1"/>
    <property type="match status" value="1"/>
</dbReference>
<comment type="subcellular location">
    <subcellularLocation>
        <location evidence="11">Mitochondrion matrix</location>
    </subcellularLocation>
</comment>
<dbReference type="OrthoDB" id="10263824at2759"/>
<sequence>MESILKQGMRVCWFLKTTSPSTLRHLSQKIEKGGLTALQASAYGCPVMGNILRSLGAQSYVSGTFINNAKMDTLENIHAKAGVFDTSSGTRTRIVIPAIRTASCQILGNHKFDYEEWCSEELNKKRKDNSYRYFNNINRLAKEAPFAHTNHSDKRIAVWCSNDYLNMSRNKAVIDSMHRVLNIYGAGAGGTRNIAGNNQHIERLEATIADLHGKESSLVFSSCYVANDACISTLGSKMPNCIIFSDASNHASIIQGISHSRAQKIIFKHNDLEDLESKLKSVPLHVPKIICFESIYSMCGSVGPIKEICDLAKRYGALTFLDEVHAVGMYGKYGGGVAEHIGQMSRVDIITGTLGKAYGCVGGYIASSKNIVDAVRSLAPGFIFTTSLPPHVVEGARTSIEYQKNTSEDRILQQIHTRQIKKALKDAGLPLLPNPSHIVPLMVGDAKICKEISDELLQKYDIYIQSINYPTVPVSTERLRITPTPAHTSQFQEKLLFALKQIWKERSLRKIDEWDMEALGSFTKELWTDEELKLYDVNNIMSDVTFPRLKYQQINV</sequence>
<evidence type="ECO:0000256" key="7">
    <source>
        <dbReference type="ARBA" id="ARBA00023133"/>
    </source>
</evidence>
<evidence type="ECO:0000256" key="9">
    <source>
        <dbReference type="ARBA" id="ARBA00047654"/>
    </source>
</evidence>